<feature type="transmembrane region" description="Helical" evidence="6">
    <location>
        <begin position="60"/>
        <end position="82"/>
    </location>
</feature>
<evidence type="ECO:0000256" key="3">
    <source>
        <dbReference type="ARBA" id="ARBA00022692"/>
    </source>
</evidence>
<evidence type="ECO:0000313" key="7">
    <source>
        <dbReference type="EMBL" id="QDG49856.1"/>
    </source>
</evidence>
<evidence type="ECO:0000256" key="2">
    <source>
        <dbReference type="ARBA" id="ARBA00022475"/>
    </source>
</evidence>
<evidence type="ECO:0000256" key="5">
    <source>
        <dbReference type="ARBA" id="ARBA00023136"/>
    </source>
</evidence>
<dbReference type="Pfam" id="PF03626">
    <property type="entry name" value="COX4_pro"/>
    <property type="match status" value="1"/>
</dbReference>
<accession>A0A4Y6PNG6</accession>
<sequence length="114" mass="13174">MQTLEEVEEKSWFGISWLKADYMWVWVALLVLTIVEVIVPEPQLIGLAEFPDLLFFEARTLQVISLIVLAIVKTFLVAWYYMHLVSERPSIILIACAPFIFSVFLTIGLFPWPV</sequence>
<dbReference type="InterPro" id="IPR005171">
    <property type="entry name" value="Cyt_c_oxidase_su4_prok"/>
</dbReference>
<gene>
    <name evidence="7" type="ORF">FIV42_03605</name>
</gene>
<dbReference type="OrthoDB" id="5512979at2"/>
<accession>A0A5B8Y0Y6</accession>
<keyword evidence="2" id="KW-1003">Cell membrane</keyword>
<evidence type="ECO:0000313" key="8">
    <source>
        <dbReference type="Proteomes" id="UP000315995"/>
    </source>
</evidence>
<keyword evidence="8" id="KW-1185">Reference proteome</keyword>
<feature type="transmembrane region" description="Helical" evidence="6">
    <location>
        <begin position="91"/>
        <end position="112"/>
    </location>
</feature>
<evidence type="ECO:0008006" key="9">
    <source>
        <dbReference type="Google" id="ProtNLM"/>
    </source>
</evidence>
<feature type="transmembrane region" description="Helical" evidence="6">
    <location>
        <begin position="21"/>
        <end position="40"/>
    </location>
</feature>
<proteinExistence type="predicted"/>
<dbReference type="Proteomes" id="UP000315995">
    <property type="component" value="Chromosome"/>
</dbReference>
<name>A0A4Y6PNG6_PERCE</name>
<keyword evidence="5 6" id="KW-0472">Membrane</keyword>
<protein>
    <recommendedName>
        <fullName evidence="9">Cytochrome C oxidase subunit IV</fullName>
    </recommendedName>
</protein>
<dbReference type="RefSeq" id="WP_141196353.1">
    <property type="nucleotide sequence ID" value="NZ_CP041186.1"/>
</dbReference>
<dbReference type="GO" id="GO:0005886">
    <property type="term" value="C:plasma membrane"/>
    <property type="evidence" value="ECO:0007669"/>
    <property type="project" value="UniProtKB-SubCell"/>
</dbReference>
<dbReference type="EMBL" id="CP041186">
    <property type="protein sequence ID" value="QDG49856.1"/>
    <property type="molecule type" value="Genomic_DNA"/>
</dbReference>
<dbReference type="AlphaFoldDB" id="A0A4Y6PNG6"/>
<comment type="subcellular location">
    <subcellularLocation>
        <location evidence="1">Cell membrane</location>
        <topology evidence="1">Multi-pass membrane protein</topology>
    </subcellularLocation>
</comment>
<organism evidence="7 8">
    <name type="scientific">Persicimonas caeni</name>
    <dbReference type="NCBI Taxonomy" id="2292766"/>
    <lineage>
        <taxon>Bacteria</taxon>
        <taxon>Deltaproteobacteria</taxon>
        <taxon>Bradymonadales</taxon>
        <taxon>Bradymonadaceae</taxon>
        <taxon>Persicimonas</taxon>
    </lineage>
</organism>
<evidence type="ECO:0000256" key="1">
    <source>
        <dbReference type="ARBA" id="ARBA00004651"/>
    </source>
</evidence>
<evidence type="ECO:0000256" key="6">
    <source>
        <dbReference type="SAM" id="Phobius"/>
    </source>
</evidence>
<keyword evidence="3 6" id="KW-0812">Transmembrane</keyword>
<reference evidence="7 8" key="1">
    <citation type="submission" date="2019-06" db="EMBL/GenBank/DDBJ databases">
        <title>Persicimonas caeni gen. nov., sp. nov., a predatory bacterium isolated from solar saltern.</title>
        <authorList>
            <person name="Wang S."/>
        </authorList>
    </citation>
    <scope>NUCLEOTIDE SEQUENCE [LARGE SCALE GENOMIC DNA]</scope>
    <source>
        <strain evidence="7 8">YN101</strain>
    </source>
</reference>
<keyword evidence="4 6" id="KW-1133">Transmembrane helix</keyword>
<evidence type="ECO:0000256" key="4">
    <source>
        <dbReference type="ARBA" id="ARBA00022989"/>
    </source>
</evidence>